<name>A0ACC1S5C4_9APHY</name>
<evidence type="ECO:0000313" key="2">
    <source>
        <dbReference type="Proteomes" id="UP001148662"/>
    </source>
</evidence>
<organism evidence="1 2">
    <name type="scientific">Phlebia brevispora</name>
    <dbReference type="NCBI Taxonomy" id="194682"/>
    <lineage>
        <taxon>Eukaryota</taxon>
        <taxon>Fungi</taxon>
        <taxon>Dikarya</taxon>
        <taxon>Basidiomycota</taxon>
        <taxon>Agaricomycotina</taxon>
        <taxon>Agaricomycetes</taxon>
        <taxon>Polyporales</taxon>
        <taxon>Meruliaceae</taxon>
        <taxon>Phlebia</taxon>
    </lineage>
</organism>
<proteinExistence type="predicted"/>
<dbReference type="EMBL" id="JANHOG010001733">
    <property type="protein sequence ID" value="KAJ3532417.1"/>
    <property type="molecule type" value="Genomic_DNA"/>
</dbReference>
<dbReference type="Proteomes" id="UP001148662">
    <property type="component" value="Unassembled WGS sequence"/>
</dbReference>
<protein>
    <submittedName>
        <fullName evidence="1">Uncharacterized protein</fullName>
    </submittedName>
</protein>
<accession>A0ACC1S5C4</accession>
<evidence type="ECO:0000313" key="1">
    <source>
        <dbReference type="EMBL" id="KAJ3532417.1"/>
    </source>
</evidence>
<keyword evidence="2" id="KW-1185">Reference proteome</keyword>
<reference evidence="1" key="1">
    <citation type="submission" date="2022-07" db="EMBL/GenBank/DDBJ databases">
        <title>Genome Sequence of Phlebia brevispora.</title>
        <authorList>
            <person name="Buettner E."/>
        </authorList>
    </citation>
    <scope>NUCLEOTIDE SEQUENCE</scope>
    <source>
        <strain evidence="1">MPL23</strain>
    </source>
</reference>
<sequence>MNVTEEDLQDVSQELDLWTGMMTSQFMFSGEKVTVKTYSAQTNSTVGVLVESPLVQSRRLGVFLDFPWNDGANKFSAPFVGTYNMTSNHTTVLDLDEGQHSNIQARITHTLVSSVFITSVGGTPFAISRDSPETHRYSILTKQASPTLSLSIDYSLDSPSSVPEVNDIANESVSSWEAFWSEGGFIDVSTGSTDSRAGELQRRIILSRYLMRVNAAGDLPPQESGLVNNGWYGKFHMEEVWWHLMHWALWNNWALLDPPLSAYQRFLSTSIQRAQVQEGFSMGARWSKMTDPSGRSAPGEINELLIWQQPHPLVFAEYEYRATPSHDTLEKWKDVVIETANWMSVFAWPNASTGFYDLGPPMYVVSEDTSPNVTMNPAFELAYWRLGLQLAETWMMRLDAKVPEAWVDVKKRLAPLPTEDGLYAVYEGIENNFWTDPTYTNDHPAMVGLHGWLPLVPGVNETIAKLTADKVYTTWNISNCWGWDFPMLAMSAARNGEAEKAIEWLLHPLFQFDDVGMPIGGVRVPTPYFPGSGALLYAVAMMAEGWDGSLSPAPGFPADGWNVSTEHISRAL</sequence>
<comment type="caution">
    <text evidence="1">The sequence shown here is derived from an EMBL/GenBank/DDBJ whole genome shotgun (WGS) entry which is preliminary data.</text>
</comment>
<gene>
    <name evidence="1" type="ORF">NM688_g7426</name>
</gene>